<evidence type="ECO:0000313" key="2">
    <source>
        <dbReference type="Proteomes" id="UP001153332"/>
    </source>
</evidence>
<proteinExistence type="predicted"/>
<sequence>MLLRNPGCRVGVAAGPNTGKMGSTQFQHEREAYILPSTFSPWAGTEAATDSAGAHGRSITLAIPPGHRGESAISPVSAHSIAYSDSSSFYGERPASSDSSLSQPLGVAPLSLRREPEHATPQISMHSFRSIRPMYSLETIGSDRSSSTERWFSQHSTLGGSDSISPPEHTIPPASNVDSKSSAAIMSTHPDTQSIPMSAMDNPNHSPRSIVSEDENDANNVFPRCPEAHLGCNSRRDVYIKRWSWLYVTLIILSIYSTVLSGLWLVVAIFQPQYGRSISTGSGWQVTPSTATLLATLAARTIELTFVTVFVAVLGQVLTRRAISRFSQGVTLAEMTMRNWVIQPGSLFTHWEGLPSAATTLLGVLTLIATICSLFYTTASDAMVSPKLTHQDWVTRELQGSVHTSYANPTYVGQNCQNPLTNIDTIHSAESCMNVMFSGQSYHSLAAFLTDWDYIHMGMNSSKPNQRDRPIAKHNLFDNTTVASSWIETEDGDMQEKSATWNRVVNTVTLAMPHAGVYEAATDPINGILQPSELLGVGEYSVNASVVSPVVNVMCANMNAEELAPLVYTTWPYAATYTTKFGQRVGNDTWLDDVPVLTDGEWLNRTVVDDLFGWGEKYNREPPVFQLYPSDYNIVTNSSSLYVDSLYVLAKSPDIDDYTLCSMRSWVTTNCSTSFDLSGTSGGYMTARCSDAMDANAYKAVYPGPETQQPSWRLLGSLERANVGHGEGRGERS</sequence>
<name>A0ACC2JW19_9PEZI</name>
<dbReference type="Proteomes" id="UP001153332">
    <property type="component" value="Unassembled WGS sequence"/>
</dbReference>
<accession>A0ACC2JW19</accession>
<evidence type="ECO:0000313" key="1">
    <source>
        <dbReference type="EMBL" id="KAJ8131705.1"/>
    </source>
</evidence>
<dbReference type="EMBL" id="JAPUUL010000243">
    <property type="protein sequence ID" value="KAJ8131705.1"/>
    <property type="molecule type" value="Genomic_DNA"/>
</dbReference>
<reference evidence="1" key="1">
    <citation type="submission" date="2022-12" db="EMBL/GenBank/DDBJ databases">
        <title>Genome Sequence of Lasiodiplodia mahajangana.</title>
        <authorList>
            <person name="Buettner E."/>
        </authorList>
    </citation>
    <scope>NUCLEOTIDE SEQUENCE</scope>
    <source>
        <strain evidence="1">VT137</strain>
    </source>
</reference>
<gene>
    <name evidence="1" type="ORF">O1611_g1919</name>
</gene>
<organism evidence="1 2">
    <name type="scientific">Lasiodiplodia mahajangana</name>
    <dbReference type="NCBI Taxonomy" id="1108764"/>
    <lineage>
        <taxon>Eukaryota</taxon>
        <taxon>Fungi</taxon>
        <taxon>Dikarya</taxon>
        <taxon>Ascomycota</taxon>
        <taxon>Pezizomycotina</taxon>
        <taxon>Dothideomycetes</taxon>
        <taxon>Dothideomycetes incertae sedis</taxon>
        <taxon>Botryosphaeriales</taxon>
        <taxon>Botryosphaeriaceae</taxon>
        <taxon>Lasiodiplodia</taxon>
    </lineage>
</organism>
<comment type="caution">
    <text evidence="1">The sequence shown here is derived from an EMBL/GenBank/DDBJ whole genome shotgun (WGS) entry which is preliminary data.</text>
</comment>
<keyword evidence="2" id="KW-1185">Reference proteome</keyword>
<protein>
    <submittedName>
        <fullName evidence="1">Uncharacterized protein</fullName>
    </submittedName>
</protein>